<dbReference type="CDD" id="cd16282">
    <property type="entry name" value="metallo-hydrolase-like_MBL-fold"/>
    <property type="match status" value="1"/>
</dbReference>
<evidence type="ECO:0000259" key="2">
    <source>
        <dbReference type="SMART" id="SM00849"/>
    </source>
</evidence>
<feature type="domain" description="Metallo-beta-lactamase" evidence="2">
    <location>
        <begin position="55"/>
        <end position="235"/>
    </location>
</feature>
<organism evidence="3 4">
    <name type="scientific">Candidatus Thiodiazotropha taylori</name>
    <dbReference type="NCBI Taxonomy" id="2792791"/>
    <lineage>
        <taxon>Bacteria</taxon>
        <taxon>Pseudomonadati</taxon>
        <taxon>Pseudomonadota</taxon>
        <taxon>Gammaproteobacteria</taxon>
        <taxon>Chromatiales</taxon>
        <taxon>Sedimenticolaceae</taxon>
        <taxon>Candidatus Thiodiazotropha</taxon>
    </lineage>
</organism>
<dbReference type="EMBL" id="JAHHGM010000015">
    <property type="protein sequence ID" value="MBT2990270.1"/>
    <property type="molecule type" value="Genomic_DNA"/>
</dbReference>
<dbReference type="AlphaFoldDB" id="A0A944MFY2"/>
<dbReference type="SUPFAM" id="SSF56281">
    <property type="entry name" value="Metallo-hydrolase/oxidoreductase"/>
    <property type="match status" value="1"/>
</dbReference>
<name>A0A944MFY2_9GAMM</name>
<evidence type="ECO:0000313" key="4">
    <source>
        <dbReference type="Proteomes" id="UP000770889"/>
    </source>
</evidence>
<reference evidence="3 4" key="1">
    <citation type="submission" date="2021-05" db="EMBL/GenBank/DDBJ databases">
        <title>Genetic and Functional Diversity in Clade A Lucinid endosymbionts from the Bahamas.</title>
        <authorList>
            <person name="Giani N.M."/>
            <person name="Engel A.S."/>
            <person name="Campbell B.J."/>
        </authorList>
    </citation>
    <scope>NUCLEOTIDE SEQUENCE [LARGE SCALE GENOMIC DNA]</scope>
    <source>
        <strain evidence="3">LUC16012Gg_MoonRockCtena</strain>
    </source>
</reference>
<dbReference type="InterPro" id="IPR036866">
    <property type="entry name" value="RibonucZ/Hydroxyglut_hydro"/>
</dbReference>
<gene>
    <name evidence="3" type="ORF">KME65_15050</name>
</gene>
<dbReference type="InterPro" id="IPR030811">
    <property type="entry name" value="SoxH-rel_PQQ_1"/>
</dbReference>
<accession>A0A944MFY2</accession>
<dbReference type="PANTHER" id="PTHR42951:SF4">
    <property type="entry name" value="ACYL-COENZYME A THIOESTERASE MBLAC2"/>
    <property type="match status" value="1"/>
</dbReference>
<evidence type="ECO:0000256" key="1">
    <source>
        <dbReference type="ARBA" id="ARBA00005250"/>
    </source>
</evidence>
<dbReference type="SMART" id="SM00849">
    <property type="entry name" value="Lactamase_B"/>
    <property type="match status" value="1"/>
</dbReference>
<dbReference type="NCBIfam" id="TIGR04558">
    <property type="entry name" value="SoxH_rel_PQQ_1"/>
    <property type="match status" value="1"/>
</dbReference>
<dbReference type="Gene3D" id="3.60.15.10">
    <property type="entry name" value="Ribonuclease Z/Hydroxyacylglutathione hydrolase-like"/>
    <property type="match status" value="1"/>
</dbReference>
<dbReference type="PANTHER" id="PTHR42951">
    <property type="entry name" value="METALLO-BETA-LACTAMASE DOMAIN-CONTAINING"/>
    <property type="match status" value="1"/>
</dbReference>
<evidence type="ECO:0000313" key="3">
    <source>
        <dbReference type="EMBL" id="MBT2990270.1"/>
    </source>
</evidence>
<proteinExistence type="inferred from homology"/>
<dbReference type="GO" id="GO:0017001">
    <property type="term" value="P:antibiotic catabolic process"/>
    <property type="evidence" value="ECO:0007669"/>
    <property type="project" value="UniProtKB-ARBA"/>
</dbReference>
<dbReference type="InterPro" id="IPR001279">
    <property type="entry name" value="Metallo-B-lactamas"/>
</dbReference>
<dbReference type="Proteomes" id="UP000770889">
    <property type="component" value="Unassembled WGS sequence"/>
</dbReference>
<sequence length="315" mass="35025">MTPLQRISFVAFWFFIVTSAWGAKDYGLKPLQIATDTYVLLGKNEHFNFRNGGNIVNTGFIVTDEGVIVIDSGPSRLYGEQLRAAIGRITKRPILKLFNTHLHPDHILGNQAFEEFPIAALATTIDGIREQGELFNDSMYRLAGAWMAGTRVVVPTETVQPGSLEIGGHRLQLIEMKGHSHADLMILDQTTGVLFAADMVFHGRTPTTPHADLGQWLDALDTLSKLDFKLLVPGHGSVVEGTRSIEQTRDYLRWLRSYLNEAAEQGMTMAEVLQPDAPPSITGLAVFKEEYQRSVTHLYPAIEAKALRLGRVEQE</sequence>
<comment type="caution">
    <text evidence="3">The sequence shown here is derived from an EMBL/GenBank/DDBJ whole genome shotgun (WGS) entry which is preliminary data.</text>
</comment>
<dbReference type="InterPro" id="IPR050855">
    <property type="entry name" value="NDM-1-like"/>
</dbReference>
<protein>
    <submittedName>
        <fullName evidence="3">Quinoprotein relay system zinc metallohydrolase 1</fullName>
    </submittedName>
</protein>
<comment type="similarity">
    <text evidence="1">Belongs to the metallo-beta-lactamase superfamily. Class-B beta-lactamase family.</text>
</comment>
<dbReference type="Pfam" id="PF00753">
    <property type="entry name" value="Lactamase_B"/>
    <property type="match status" value="1"/>
</dbReference>